<evidence type="ECO:0000313" key="2">
    <source>
        <dbReference type="EMBL" id="KAK1756316.1"/>
    </source>
</evidence>
<reference evidence="2" key="1">
    <citation type="submission" date="2023-06" db="EMBL/GenBank/DDBJ databases">
        <title>Genome-scale phylogeny and comparative genomics of the fungal order Sordariales.</title>
        <authorList>
            <consortium name="Lawrence Berkeley National Laboratory"/>
            <person name="Hensen N."/>
            <person name="Bonometti L."/>
            <person name="Westerberg I."/>
            <person name="Brannstrom I.O."/>
            <person name="Guillou S."/>
            <person name="Cros-Aarteil S."/>
            <person name="Calhoun S."/>
            <person name="Haridas S."/>
            <person name="Kuo A."/>
            <person name="Mondo S."/>
            <person name="Pangilinan J."/>
            <person name="Riley R."/>
            <person name="Labutti K."/>
            <person name="Andreopoulos B."/>
            <person name="Lipzen A."/>
            <person name="Chen C."/>
            <person name="Yanf M."/>
            <person name="Daum C."/>
            <person name="Ng V."/>
            <person name="Clum A."/>
            <person name="Steindorff A."/>
            <person name="Ohm R."/>
            <person name="Martin F."/>
            <person name="Silar P."/>
            <person name="Natvig D."/>
            <person name="Lalanne C."/>
            <person name="Gautier V."/>
            <person name="Ament-Velasquez S.L."/>
            <person name="Kruys A."/>
            <person name="Hutchinson M.I."/>
            <person name="Powell A.J."/>
            <person name="Barry K."/>
            <person name="Miller A.N."/>
            <person name="Grigoriev I.V."/>
            <person name="Debuchy R."/>
            <person name="Gladieux P."/>
            <person name="Thoren M.H."/>
            <person name="Johannesson H."/>
        </authorList>
    </citation>
    <scope>NUCLEOTIDE SEQUENCE</scope>
    <source>
        <strain evidence="2">PSN4</strain>
    </source>
</reference>
<evidence type="ECO:0000256" key="1">
    <source>
        <dbReference type="SAM" id="MobiDB-lite"/>
    </source>
</evidence>
<keyword evidence="3" id="KW-1185">Reference proteome</keyword>
<dbReference type="EMBL" id="MU839832">
    <property type="protein sequence ID" value="KAK1756316.1"/>
    <property type="molecule type" value="Genomic_DNA"/>
</dbReference>
<proteinExistence type="predicted"/>
<feature type="region of interest" description="Disordered" evidence="1">
    <location>
        <begin position="107"/>
        <end position="151"/>
    </location>
</feature>
<feature type="compositionally biased region" description="Low complexity" evidence="1">
    <location>
        <begin position="117"/>
        <end position="127"/>
    </location>
</feature>
<sequence length="151" mass="16564">MASTDQAEARLTLVQEFLMEPVVLGGFGLEEDEATILLADAQVSTCMDLYQAGTTPEQVTAPHFDVMSYMRKPHVFPWQDQYSQPEPGPVSLKYRIWYTRERGRNEAIASLNTQDPASSSGQSQARSATDKPLATPSAATNATQDSPTESH</sequence>
<comment type="caution">
    <text evidence="2">The sequence shown here is derived from an EMBL/GenBank/DDBJ whole genome shotgun (WGS) entry which is preliminary data.</text>
</comment>
<organism evidence="2 3">
    <name type="scientific">Echria macrotheca</name>
    <dbReference type="NCBI Taxonomy" id="438768"/>
    <lineage>
        <taxon>Eukaryota</taxon>
        <taxon>Fungi</taxon>
        <taxon>Dikarya</taxon>
        <taxon>Ascomycota</taxon>
        <taxon>Pezizomycotina</taxon>
        <taxon>Sordariomycetes</taxon>
        <taxon>Sordariomycetidae</taxon>
        <taxon>Sordariales</taxon>
        <taxon>Schizotheciaceae</taxon>
        <taxon>Echria</taxon>
    </lineage>
</organism>
<dbReference type="AlphaFoldDB" id="A0AAJ0BDM3"/>
<feature type="compositionally biased region" description="Polar residues" evidence="1">
    <location>
        <begin position="137"/>
        <end position="151"/>
    </location>
</feature>
<evidence type="ECO:0000313" key="3">
    <source>
        <dbReference type="Proteomes" id="UP001239445"/>
    </source>
</evidence>
<dbReference type="Proteomes" id="UP001239445">
    <property type="component" value="Unassembled WGS sequence"/>
</dbReference>
<name>A0AAJ0BDM3_9PEZI</name>
<protein>
    <submittedName>
        <fullName evidence="2">Uncharacterized protein</fullName>
    </submittedName>
</protein>
<accession>A0AAJ0BDM3</accession>
<gene>
    <name evidence="2" type="ORF">QBC47DRAFT_360017</name>
</gene>